<dbReference type="Pfam" id="PF10482">
    <property type="entry name" value="CtIP_N"/>
    <property type="match status" value="1"/>
</dbReference>
<feature type="region of interest" description="Disordered" evidence="2">
    <location>
        <begin position="682"/>
        <end position="721"/>
    </location>
</feature>
<feature type="compositionally biased region" description="Polar residues" evidence="2">
    <location>
        <begin position="446"/>
        <end position="458"/>
    </location>
</feature>
<feature type="domain" description="DNA endonuclease Ctp1 N-terminal" evidence="3">
    <location>
        <begin position="4"/>
        <end position="123"/>
    </location>
</feature>
<dbReference type="PANTHER" id="PTHR15107">
    <property type="entry name" value="RETINOBLASTOMA BINDING PROTEIN 8"/>
    <property type="match status" value="1"/>
</dbReference>
<name>A0ABM1ASM1_MICOH</name>
<feature type="compositionally biased region" description="Pro residues" evidence="2">
    <location>
        <begin position="237"/>
        <end position="251"/>
    </location>
</feature>
<protein>
    <submittedName>
        <fullName evidence="5">RBBP8 N-terminal-like protein</fullName>
    </submittedName>
</protein>
<gene>
    <name evidence="5" type="primary">Rbbp8nl</name>
</gene>
<reference evidence="5" key="1">
    <citation type="submission" date="2025-08" db="UniProtKB">
        <authorList>
            <consortium name="RefSeq"/>
        </authorList>
    </citation>
    <scope>IDENTIFICATION</scope>
</reference>
<dbReference type="InterPro" id="IPR033316">
    <property type="entry name" value="RBBP8-like"/>
</dbReference>
<accession>A0ABM1ASM1</accession>
<evidence type="ECO:0000259" key="3">
    <source>
        <dbReference type="Pfam" id="PF10482"/>
    </source>
</evidence>
<feature type="region of interest" description="Disordered" evidence="2">
    <location>
        <begin position="129"/>
        <end position="203"/>
    </location>
</feature>
<dbReference type="PANTHER" id="PTHR15107:SF3">
    <property type="entry name" value="RBBP8 N-TERMINAL-LIKE PROTEIN"/>
    <property type="match status" value="1"/>
</dbReference>
<keyword evidence="1" id="KW-0175">Coiled coil</keyword>
<feature type="compositionally biased region" description="Polar residues" evidence="2">
    <location>
        <begin position="478"/>
        <end position="489"/>
    </location>
</feature>
<feature type="compositionally biased region" description="Basic and acidic residues" evidence="2">
    <location>
        <begin position="490"/>
        <end position="502"/>
    </location>
</feature>
<dbReference type="GeneID" id="101987068"/>
<dbReference type="RefSeq" id="XP_013207516.1">
    <property type="nucleotide sequence ID" value="XM_013352062.1"/>
</dbReference>
<feature type="compositionally biased region" description="Basic and acidic residues" evidence="2">
    <location>
        <begin position="428"/>
        <end position="445"/>
    </location>
</feature>
<evidence type="ECO:0000256" key="2">
    <source>
        <dbReference type="SAM" id="MobiDB-lite"/>
    </source>
</evidence>
<dbReference type="InterPro" id="IPR019518">
    <property type="entry name" value="CtIP_N"/>
</dbReference>
<feature type="region of interest" description="Disordered" evidence="2">
    <location>
        <begin position="626"/>
        <end position="647"/>
    </location>
</feature>
<organism evidence="4 5">
    <name type="scientific">Microtus ochrogaster</name>
    <name type="common">Prairie vole</name>
    <dbReference type="NCBI Taxonomy" id="79684"/>
    <lineage>
        <taxon>Eukaryota</taxon>
        <taxon>Metazoa</taxon>
        <taxon>Chordata</taxon>
        <taxon>Craniata</taxon>
        <taxon>Vertebrata</taxon>
        <taxon>Euteleostomi</taxon>
        <taxon>Mammalia</taxon>
        <taxon>Eutheria</taxon>
        <taxon>Euarchontoglires</taxon>
        <taxon>Glires</taxon>
        <taxon>Rodentia</taxon>
        <taxon>Myomorpha</taxon>
        <taxon>Muroidea</taxon>
        <taxon>Cricetidae</taxon>
        <taxon>Arvicolinae</taxon>
        <taxon>Microtus</taxon>
    </lineage>
</organism>
<proteinExistence type="predicted"/>
<feature type="compositionally biased region" description="Acidic residues" evidence="2">
    <location>
        <begin position="165"/>
        <end position="174"/>
    </location>
</feature>
<evidence type="ECO:0000313" key="5">
    <source>
        <dbReference type="RefSeq" id="XP_013207516.1"/>
    </source>
</evidence>
<keyword evidence="4" id="KW-1185">Reference proteome</keyword>
<feature type="region of interest" description="Disordered" evidence="2">
    <location>
        <begin position="222"/>
        <end position="257"/>
    </location>
</feature>
<dbReference type="Proteomes" id="UP000694915">
    <property type="component" value="Linkage group LG8"/>
</dbReference>
<evidence type="ECO:0000313" key="4">
    <source>
        <dbReference type="Proteomes" id="UP000694915"/>
    </source>
</evidence>
<sequence>MDSFMESLNRLKEAHEKEVLGLQNKLLELNSERCRDAQRIEELFAKNHQLREQQKALKENLRVLENRLRAGLCDRCMVTQELARKKQLELESAHLQSLQHLCILTNEMNGLREENKILKEEMKLLRSLRDKAAPQAWEGSSEATSPMPQPSPGNLKGAPKNPPGDPEEAEEEQPGTDKVSSHKTSPVARISPAANLPEPRALDMSPQCISNQLHSTVAVVRPGSRACPPDSGTANGTPPPPTTRSSPPSPPYEHGLPVDSFLRASQPSALAYETLKRSLQTDRLCLLNRHLSLHLQSPHRSPPAPATAAKSPLLQGLKTREAEAWEEPGALMGIQDPRLEGALHLLLVQQQLRARARARAGSARLRVPSTQENMPSSPPAVSDSESSESEAPRTALSTEAQPDGWHPQSTSQCSPPRKEIHVTTQDCPPDKPLDLSDRGRCRDSLKSTSQPLPLNTTVAHAPSPQLPTLSRPVIHSPHTLSNGNTQARTQEPEEHSAPKDTSHLLPGTHASLTSPGRTAEEAGGKPRPVPHLQRPAIDGTTEPSKVRAQRPELQQLEESDTKMGLTSEASTESSMPGERQAEGHQQGPQQKRKRTSDLQDKGTCLLEGQIGQHIWSLGGFSPSQPCSKMQHTEAGQGIGEPQSSPTPCNALTSGCNQRFQSLQKSPGQEEAVSGAPLWSMSKCSQQRGKGEGIVTSGERREEYEQWVSSADSEGEQDPEERLGTVHLASQWKGSGEPHLHIGALRPMNGDSGTVFACGRAWANGRE</sequence>
<feature type="region of interest" description="Disordered" evidence="2">
    <location>
        <begin position="359"/>
        <end position="599"/>
    </location>
</feature>
<feature type="coiled-coil region" evidence="1">
    <location>
        <begin position="5"/>
        <end position="67"/>
    </location>
</feature>
<evidence type="ECO:0000256" key="1">
    <source>
        <dbReference type="SAM" id="Coils"/>
    </source>
</evidence>